<proteinExistence type="predicted"/>
<keyword evidence="4" id="KW-1185">Reference proteome</keyword>
<dbReference type="EMBL" id="BGPR01065868">
    <property type="protein sequence ID" value="GBO40595.1"/>
    <property type="molecule type" value="Genomic_DNA"/>
</dbReference>
<accession>A0A4Y2WVV6</accession>
<gene>
    <name evidence="3" type="ORF">AVEN_163063_1</name>
    <name evidence="2" type="ORF">AVEN_49501_1</name>
</gene>
<comment type="caution">
    <text evidence="2">The sequence shown here is derived from an EMBL/GenBank/DDBJ whole genome shotgun (WGS) entry which is preliminary data.</text>
</comment>
<organism evidence="2 4">
    <name type="scientific">Araneus ventricosus</name>
    <name type="common">Orbweaver spider</name>
    <name type="synonym">Epeira ventricosa</name>
    <dbReference type="NCBI Taxonomy" id="182803"/>
    <lineage>
        <taxon>Eukaryota</taxon>
        <taxon>Metazoa</taxon>
        <taxon>Ecdysozoa</taxon>
        <taxon>Arthropoda</taxon>
        <taxon>Chelicerata</taxon>
        <taxon>Arachnida</taxon>
        <taxon>Araneae</taxon>
        <taxon>Araneomorphae</taxon>
        <taxon>Entelegynae</taxon>
        <taxon>Araneoidea</taxon>
        <taxon>Araneidae</taxon>
        <taxon>Araneus</taxon>
    </lineage>
</organism>
<evidence type="ECO:0000256" key="1">
    <source>
        <dbReference type="SAM" id="MobiDB-lite"/>
    </source>
</evidence>
<feature type="region of interest" description="Disordered" evidence="1">
    <location>
        <begin position="1"/>
        <end position="71"/>
    </location>
</feature>
<sequence length="98" mass="11114">TRIKKVRESSPPIGREGAKRAKECNGRRERHPERKLRKRSKTLVLRPDPVQLPDRCGQERSPGARKHAPAPMNGTHILLRLLCILVPGEYSHGLILDL</sequence>
<evidence type="ECO:0000313" key="4">
    <source>
        <dbReference type="Proteomes" id="UP000499080"/>
    </source>
</evidence>
<feature type="compositionally biased region" description="Basic and acidic residues" evidence="1">
    <location>
        <begin position="16"/>
        <end position="32"/>
    </location>
</feature>
<evidence type="ECO:0000313" key="2">
    <source>
        <dbReference type="EMBL" id="GBO40590.1"/>
    </source>
</evidence>
<protein>
    <submittedName>
        <fullName evidence="2">Uncharacterized protein</fullName>
    </submittedName>
</protein>
<evidence type="ECO:0000313" key="3">
    <source>
        <dbReference type="EMBL" id="GBO40595.1"/>
    </source>
</evidence>
<dbReference type="EMBL" id="BGPR01065862">
    <property type="protein sequence ID" value="GBO40590.1"/>
    <property type="molecule type" value="Genomic_DNA"/>
</dbReference>
<feature type="non-terminal residue" evidence="2">
    <location>
        <position position="1"/>
    </location>
</feature>
<dbReference type="AlphaFoldDB" id="A0A4Y2WVV6"/>
<name>A0A4Y2WVV6_ARAVE</name>
<reference evidence="2 4" key="1">
    <citation type="journal article" date="2019" name="Sci. Rep.">
        <title>Orb-weaving spider Araneus ventricosus genome elucidates the spidroin gene catalogue.</title>
        <authorList>
            <person name="Kono N."/>
            <person name="Nakamura H."/>
            <person name="Ohtoshi R."/>
            <person name="Moran D.A.P."/>
            <person name="Shinohara A."/>
            <person name="Yoshida Y."/>
            <person name="Fujiwara M."/>
            <person name="Mori M."/>
            <person name="Tomita M."/>
            <person name="Arakawa K."/>
        </authorList>
    </citation>
    <scope>NUCLEOTIDE SEQUENCE [LARGE SCALE GENOMIC DNA]</scope>
</reference>
<dbReference type="Proteomes" id="UP000499080">
    <property type="component" value="Unassembled WGS sequence"/>
</dbReference>